<dbReference type="EMBL" id="LR862150">
    <property type="protein sequence ID" value="CAD1832941.1"/>
    <property type="molecule type" value="Genomic_DNA"/>
</dbReference>
<feature type="region of interest" description="Disordered" evidence="1">
    <location>
        <begin position="1"/>
        <end position="22"/>
    </location>
</feature>
<dbReference type="AlphaFoldDB" id="A0A6V7PQ43"/>
<protein>
    <submittedName>
        <fullName evidence="2">Uncharacterized protein</fullName>
    </submittedName>
</protein>
<dbReference type="Pfam" id="PF08284">
    <property type="entry name" value="RVP_2"/>
    <property type="match status" value="1"/>
</dbReference>
<name>A0A6V7PQ43_ANACO</name>
<evidence type="ECO:0000313" key="2">
    <source>
        <dbReference type="EMBL" id="CAD1832941.1"/>
    </source>
</evidence>
<sequence>MSARRSSASRQPEASRAPSGRVFATQVEEQPAVPDDVVAGASFEKTHGIEITHNEDYWWVNAPEHSFHVHDECLACPVQIGDWIIPIDLLVLERMWGFDVILGINWLSKYYAVIDCESKVITFCEPNQEELVYRACKSSHFAATVSVARARKMIKGGCVAYLATMVEAQKEHPKLSDIRIACEFPDVFPAELKELKAQLQDLLDKCDAPTSQGVTHPRTTPVLARLTLLTSWALPPPKMLKPG</sequence>
<proteinExistence type="predicted"/>
<reference evidence="2" key="1">
    <citation type="submission" date="2020-07" db="EMBL/GenBank/DDBJ databases">
        <authorList>
            <person name="Lin J."/>
        </authorList>
    </citation>
    <scope>NUCLEOTIDE SEQUENCE</scope>
</reference>
<dbReference type="InterPro" id="IPR021109">
    <property type="entry name" value="Peptidase_aspartic_dom_sf"/>
</dbReference>
<gene>
    <name evidence="2" type="ORF">CB5_LOCUS16152</name>
</gene>
<dbReference type="Gene3D" id="2.40.70.10">
    <property type="entry name" value="Acid Proteases"/>
    <property type="match status" value="1"/>
</dbReference>
<accession>A0A6V7PQ43</accession>
<feature type="compositionally biased region" description="Polar residues" evidence="1">
    <location>
        <begin position="1"/>
        <end position="12"/>
    </location>
</feature>
<evidence type="ECO:0000256" key="1">
    <source>
        <dbReference type="SAM" id="MobiDB-lite"/>
    </source>
</evidence>
<organism evidence="2">
    <name type="scientific">Ananas comosus var. bracteatus</name>
    <name type="common">red pineapple</name>
    <dbReference type="NCBI Taxonomy" id="296719"/>
    <lineage>
        <taxon>Eukaryota</taxon>
        <taxon>Viridiplantae</taxon>
        <taxon>Streptophyta</taxon>
        <taxon>Embryophyta</taxon>
        <taxon>Tracheophyta</taxon>
        <taxon>Spermatophyta</taxon>
        <taxon>Magnoliopsida</taxon>
        <taxon>Liliopsida</taxon>
        <taxon>Poales</taxon>
        <taxon>Bromeliaceae</taxon>
        <taxon>Bromelioideae</taxon>
        <taxon>Ananas</taxon>
    </lineage>
</organism>